<proteinExistence type="predicted"/>
<dbReference type="Proteomes" id="UP000177418">
    <property type="component" value="Unassembled WGS sequence"/>
</dbReference>
<feature type="compositionally biased region" description="Low complexity" evidence="1">
    <location>
        <begin position="90"/>
        <end position="108"/>
    </location>
</feature>
<gene>
    <name evidence="3" type="ORF">A3H78_05220</name>
</gene>
<keyword evidence="2" id="KW-0812">Transmembrane</keyword>
<evidence type="ECO:0000313" key="4">
    <source>
        <dbReference type="Proteomes" id="UP000177418"/>
    </source>
</evidence>
<sequence>MIVKKAAVNKNYSLFNIKIALSPILLLVALYLILQTFSIASATDANNFPTPTNFCPDDICDVTPPSCDDLNPSCGAATPTIRITSGEIATPTLSTTKSPTTRPTSTPSEEIIPTKELTITPSNGGGGGIVSPTPTSTPTQTPSPTSVSSSSGSSSSGGASSTSSSSPSSSGGGGEVLGLAETGSFVESISSAFFMLSISFFGLSILSHAKKKK</sequence>
<evidence type="ECO:0000313" key="3">
    <source>
        <dbReference type="EMBL" id="OGK55536.1"/>
    </source>
</evidence>
<feature type="compositionally biased region" description="Low complexity" evidence="1">
    <location>
        <begin position="130"/>
        <end position="169"/>
    </location>
</feature>
<evidence type="ECO:0000256" key="1">
    <source>
        <dbReference type="SAM" id="MobiDB-lite"/>
    </source>
</evidence>
<keyword evidence="2" id="KW-1133">Transmembrane helix</keyword>
<name>A0A1F7JIX9_9BACT</name>
<reference evidence="3 4" key="1">
    <citation type="journal article" date="2016" name="Nat. Commun.">
        <title>Thousands of microbial genomes shed light on interconnected biogeochemical processes in an aquifer system.</title>
        <authorList>
            <person name="Anantharaman K."/>
            <person name="Brown C.T."/>
            <person name="Hug L.A."/>
            <person name="Sharon I."/>
            <person name="Castelle C.J."/>
            <person name="Probst A.J."/>
            <person name="Thomas B.C."/>
            <person name="Singh A."/>
            <person name="Wilkins M.J."/>
            <person name="Karaoz U."/>
            <person name="Brodie E.L."/>
            <person name="Williams K.H."/>
            <person name="Hubbard S.S."/>
            <person name="Banfield J.F."/>
        </authorList>
    </citation>
    <scope>NUCLEOTIDE SEQUENCE [LARGE SCALE GENOMIC DNA]</scope>
</reference>
<dbReference type="EMBL" id="MGAV01000002">
    <property type="protein sequence ID" value="OGK55536.1"/>
    <property type="molecule type" value="Genomic_DNA"/>
</dbReference>
<dbReference type="AlphaFoldDB" id="A0A1F7JIX9"/>
<feature type="region of interest" description="Disordered" evidence="1">
    <location>
        <begin position="85"/>
        <end position="175"/>
    </location>
</feature>
<keyword evidence="2" id="KW-0472">Membrane</keyword>
<organism evidence="3 4">
    <name type="scientific">Candidatus Roizmanbacteria bacterium RIFCSPLOWO2_02_FULL_36_11</name>
    <dbReference type="NCBI Taxonomy" id="1802071"/>
    <lineage>
        <taxon>Bacteria</taxon>
        <taxon>Candidatus Roizmaniibacteriota</taxon>
    </lineage>
</organism>
<comment type="caution">
    <text evidence="3">The sequence shown here is derived from an EMBL/GenBank/DDBJ whole genome shotgun (WGS) entry which is preliminary data.</text>
</comment>
<feature type="transmembrane region" description="Helical" evidence="2">
    <location>
        <begin position="189"/>
        <end position="209"/>
    </location>
</feature>
<evidence type="ECO:0000256" key="2">
    <source>
        <dbReference type="SAM" id="Phobius"/>
    </source>
</evidence>
<protein>
    <submittedName>
        <fullName evidence="3">Uncharacterized protein</fullName>
    </submittedName>
</protein>
<accession>A0A1F7JIX9</accession>